<dbReference type="EMBL" id="CAKOGP040002480">
    <property type="protein sequence ID" value="CAJ1970229.1"/>
    <property type="molecule type" value="Genomic_DNA"/>
</dbReference>
<keyword evidence="3" id="KW-1185">Reference proteome</keyword>
<evidence type="ECO:0000313" key="3">
    <source>
        <dbReference type="Proteomes" id="UP001295423"/>
    </source>
</evidence>
<reference evidence="2" key="1">
    <citation type="submission" date="2023-08" db="EMBL/GenBank/DDBJ databases">
        <authorList>
            <person name="Audoor S."/>
            <person name="Bilcke G."/>
        </authorList>
    </citation>
    <scope>NUCLEOTIDE SEQUENCE</scope>
</reference>
<dbReference type="Proteomes" id="UP001295423">
    <property type="component" value="Unassembled WGS sequence"/>
</dbReference>
<organism evidence="2 3">
    <name type="scientific">Cylindrotheca closterium</name>
    <dbReference type="NCBI Taxonomy" id="2856"/>
    <lineage>
        <taxon>Eukaryota</taxon>
        <taxon>Sar</taxon>
        <taxon>Stramenopiles</taxon>
        <taxon>Ochrophyta</taxon>
        <taxon>Bacillariophyta</taxon>
        <taxon>Bacillariophyceae</taxon>
        <taxon>Bacillariophycidae</taxon>
        <taxon>Bacillariales</taxon>
        <taxon>Bacillariaceae</taxon>
        <taxon>Cylindrotheca</taxon>
    </lineage>
</organism>
<dbReference type="AlphaFoldDB" id="A0AAD2GCV0"/>
<sequence length="109" mass="12560">MEEHVISGANLPFVSEFMEIMDDSAISGESQLLVNVVMATDIADKELGALRKARWNVAFDKTENEMLSSDLDRNRKATIVIEHLIQASDVSHTMQHWQVYIKWNEKFFF</sequence>
<evidence type="ECO:0000313" key="2">
    <source>
        <dbReference type="EMBL" id="CAJ1970229.1"/>
    </source>
</evidence>
<dbReference type="Pfam" id="PF00233">
    <property type="entry name" value="PDEase_I"/>
    <property type="match status" value="1"/>
</dbReference>
<gene>
    <name evidence="2" type="ORF">CYCCA115_LOCUS24251</name>
</gene>
<feature type="domain" description="PDEase" evidence="1">
    <location>
        <begin position="25"/>
        <end position="106"/>
    </location>
</feature>
<dbReference type="InterPro" id="IPR002073">
    <property type="entry name" value="PDEase_catalytic_dom"/>
</dbReference>
<evidence type="ECO:0000259" key="1">
    <source>
        <dbReference type="Pfam" id="PF00233"/>
    </source>
</evidence>
<proteinExistence type="predicted"/>
<name>A0AAD2GCV0_9STRA</name>
<dbReference type="Gene3D" id="1.10.1300.10">
    <property type="entry name" value="3'5'-cyclic nucleotide phosphodiesterase, catalytic domain"/>
    <property type="match status" value="1"/>
</dbReference>
<dbReference type="GO" id="GO:0007165">
    <property type="term" value="P:signal transduction"/>
    <property type="evidence" value="ECO:0007669"/>
    <property type="project" value="InterPro"/>
</dbReference>
<dbReference type="GO" id="GO:0004114">
    <property type="term" value="F:3',5'-cyclic-nucleotide phosphodiesterase activity"/>
    <property type="evidence" value="ECO:0007669"/>
    <property type="project" value="InterPro"/>
</dbReference>
<comment type="caution">
    <text evidence="2">The sequence shown here is derived from an EMBL/GenBank/DDBJ whole genome shotgun (WGS) entry which is preliminary data.</text>
</comment>
<protein>
    <recommendedName>
        <fullName evidence="1">PDEase domain-containing protein</fullName>
    </recommendedName>
</protein>
<dbReference type="InterPro" id="IPR036971">
    <property type="entry name" value="PDEase_catalytic_dom_sf"/>
</dbReference>
<accession>A0AAD2GCV0</accession>